<proteinExistence type="predicted"/>
<name>A0ACD3BFH9_9AGAR</name>
<sequence>MFWLRRKEIPWELVERRTVDAVPTYYDDEVFDVAAVGKADAHGTYIYDLQELRKSTNISTNIADAVVFSRKQLLQRAEENGFNALLLESWEVTIYRKGKRYRLEVKYSGRPARINGKVAKHRPPPFMALLRTHD</sequence>
<reference evidence="1 2" key="1">
    <citation type="journal article" date="2019" name="Nat. Ecol. Evol.">
        <title>Megaphylogeny resolves global patterns of mushroom evolution.</title>
        <authorList>
            <person name="Varga T."/>
            <person name="Krizsan K."/>
            <person name="Foldi C."/>
            <person name="Dima B."/>
            <person name="Sanchez-Garcia M."/>
            <person name="Sanchez-Ramirez S."/>
            <person name="Szollosi G.J."/>
            <person name="Szarkandi J.G."/>
            <person name="Papp V."/>
            <person name="Albert L."/>
            <person name="Andreopoulos W."/>
            <person name="Angelini C."/>
            <person name="Antonin V."/>
            <person name="Barry K.W."/>
            <person name="Bougher N.L."/>
            <person name="Buchanan P."/>
            <person name="Buyck B."/>
            <person name="Bense V."/>
            <person name="Catcheside P."/>
            <person name="Chovatia M."/>
            <person name="Cooper J."/>
            <person name="Damon W."/>
            <person name="Desjardin D."/>
            <person name="Finy P."/>
            <person name="Geml J."/>
            <person name="Haridas S."/>
            <person name="Hughes K."/>
            <person name="Justo A."/>
            <person name="Karasinski D."/>
            <person name="Kautmanova I."/>
            <person name="Kiss B."/>
            <person name="Kocsube S."/>
            <person name="Kotiranta H."/>
            <person name="LaButti K.M."/>
            <person name="Lechner B.E."/>
            <person name="Liimatainen K."/>
            <person name="Lipzen A."/>
            <person name="Lukacs Z."/>
            <person name="Mihaltcheva S."/>
            <person name="Morgado L.N."/>
            <person name="Niskanen T."/>
            <person name="Noordeloos M.E."/>
            <person name="Ohm R.A."/>
            <person name="Ortiz-Santana B."/>
            <person name="Ovrebo C."/>
            <person name="Racz N."/>
            <person name="Riley R."/>
            <person name="Savchenko A."/>
            <person name="Shiryaev A."/>
            <person name="Soop K."/>
            <person name="Spirin V."/>
            <person name="Szebenyi C."/>
            <person name="Tomsovsky M."/>
            <person name="Tulloss R.E."/>
            <person name="Uehling J."/>
            <person name="Grigoriev I.V."/>
            <person name="Vagvolgyi C."/>
            <person name="Papp T."/>
            <person name="Martin F.M."/>
            <person name="Miettinen O."/>
            <person name="Hibbett D.S."/>
            <person name="Nagy L.G."/>
        </authorList>
    </citation>
    <scope>NUCLEOTIDE SEQUENCE [LARGE SCALE GENOMIC DNA]</scope>
    <source>
        <strain evidence="1 2">NL-1719</strain>
    </source>
</reference>
<evidence type="ECO:0000313" key="1">
    <source>
        <dbReference type="EMBL" id="TFK76873.1"/>
    </source>
</evidence>
<dbReference type="EMBL" id="ML208259">
    <property type="protein sequence ID" value="TFK76873.1"/>
    <property type="molecule type" value="Genomic_DNA"/>
</dbReference>
<accession>A0ACD3BFH9</accession>
<gene>
    <name evidence="1" type="ORF">BDN72DRAFT_830041</name>
</gene>
<protein>
    <submittedName>
        <fullName evidence="1">Uncharacterized protein</fullName>
    </submittedName>
</protein>
<evidence type="ECO:0000313" key="2">
    <source>
        <dbReference type="Proteomes" id="UP000308600"/>
    </source>
</evidence>
<keyword evidence="2" id="KW-1185">Reference proteome</keyword>
<organism evidence="1 2">
    <name type="scientific">Pluteus cervinus</name>
    <dbReference type="NCBI Taxonomy" id="181527"/>
    <lineage>
        <taxon>Eukaryota</taxon>
        <taxon>Fungi</taxon>
        <taxon>Dikarya</taxon>
        <taxon>Basidiomycota</taxon>
        <taxon>Agaricomycotina</taxon>
        <taxon>Agaricomycetes</taxon>
        <taxon>Agaricomycetidae</taxon>
        <taxon>Agaricales</taxon>
        <taxon>Pluteineae</taxon>
        <taxon>Pluteaceae</taxon>
        <taxon>Pluteus</taxon>
    </lineage>
</organism>
<dbReference type="Proteomes" id="UP000308600">
    <property type="component" value="Unassembled WGS sequence"/>
</dbReference>